<comment type="catalytic activity">
    <reaction evidence="3">
        <text>2 GTP = 3',3'-c-di-GMP + 2 diphosphate</text>
        <dbReference type="Rhea" id="RHEA:24898"/>
        <dbReference type="ChEBI" id="CHEBI:33019"/>
        <dbReference type="ChEBI" id="CHEBI:37565"/>
        <dbReference type="ChEBI" id="CHEBI:58805"/>
        <dbReference type="EC" id="2.7.7.65"/>
    </reaction>
</comment>
<evidence type="ECO:0000256" key="1">
    <source>
        <dbReference type="ARBA" id="ARBA00001946"/>
    </source>
</evidence>
<dbReference type="PATRIC" id="fig|1365250.3.peg.2643"/>
<dbReference type="PROSITE" id="PS50887">
    <property type="entry name" value="GGDEF"/>
    <property type="match status" value="1"/>
</dbReference>
<dbReference type="Proteomes" id="UP000076643">
    <property type="component" value="Unassembled WGS sequence"/>
</dbReference>
<accession>A0A166WLK6</accession>
<evidence type="ECO:0000256" key="3">
    <source>
        <dbReference type="ARBA" id="ARBA00034247"/>
    </source>
</evidence>
<dbReference type="GeneID" id="57363080"/>
<dbReference type="PANTHER" id="PTHR45138:SF9">
    <property type="entry name" value="DIGUANYLATE CYCLASE DGCM-RELATED"/>
    <property type="match status" value="1"/>
</dbReference>
<dbReference type="Pfam" id="PF00990">
    <property type="entry name" value="GGDEF"/>
    <property type="match status" value="1"/>
</dbReference>
<dbReference type="CDD" id="cd01949">
    <property type="entry name" value="GGDEF"/>
    <property type="match status" value="1"/>
</dbReference>
<evidence type="ECO:0000256" key="2">
    <source>
        <dbReference type="ARBA" id="ARBA00012528"/>
    </source>
</evidence>
<feature type="transmembrane region" description="Helical" evidence="4">
    <location>
        <begin position="144"/>
        <end position="162"/>
    </location>
</feature>
<keyword evidence="4" id="KW-0472">Membrane</keyword>
<dbReference type="PANTHER" id="PTHR45138">
    <property type="entry name" value="REGULATORY COMPONENTS OF SENSORY TRANSDUCTION SYSTEM"/>
    <property type="match status" value="1"/>
</dbReference>
<feature type="transmembrane region" description="Helical" evidence="4">
    <location>
        <begin position="117"/>
        <end position="137"/>
    </location>
</feature>
<dbReference type="InterPro" id="IPR043128">
    <property type="entry name" value="Rev_trsase/Diguanyl_cyclase"/>
</dbReference>
<dbReference type="InterPro" id="IPR029787">
    <property type="entry name" value="Nucleotide_cyclase"/>
</dbReference>
<sequence>MSFYDGPNDPIRLSTYFGKKGKVFPAVTLIILAVFSPLAIKNFIIGEYPLATAISLFVLTFSADSYALLRGRKLPINEHIVASLAVLAVTLSLFTLGDGTIFWVFPVSIIMSFLFPIRTAIVFNLPLLLSATIYVLLNYQVADAMRLFFALLMTITVVNLLLRHIDSLHELLKEESSKDALTGALNRRQLNLFLKDALANKLHYHNDSTLIMIDVDHFKQINDLYGHAKGDEVLIRLASGINTQIRESDLLFRVGGEEFVILLPNTTVETAEKVAEKLRASIRTSSLIEDHPVTVSLGICATDNNLTQTKWMSCADKALYAAKQRGRDRACWYDLNRDRIEDVAA</sequence>
<organism evidence="6 7">
    <name type="scientific">Pseudoalteromonas luteoviolacea DSM 6061</name>
    <dbReference type="NCBI Taxonomy" id="1365250"/>
    <lineage>
        <taxon>Bacteria</taxon>
        <taxon>Pseudomonadati</taxon>
        <taxon>Pseudomonadota</taxon>
        <taxon>Gammaproteobacteria</taxon>
        <taxon>Alteromonadales</taxon>
        <taxon>Pseudoalteromonadaceae</taxon>
        <taxon>Pseudoalteromonas</taxon>
    </lineage>
</organism>
<dbReference type="FunFam" id="3.30.70.270:FF:000001">
    <property type="entry name" value="Diguanylate cyclase domain protein"/>
    <property type="match status" value="1"/>
</dbReference>
<name>A0A166WLK6_9GAMM</name>
<protein>
    <recommendedName>
        <fullName evidence="2">diguanylate cyclase</fullName>
        <ecNumber evidence="2">2.7.7.65</ecNumber>
    </recommendedName>
</protein>
<feature type="transmembrane region" description="Helical" evidence="4">
    <location>
        <begin position="50"/>
        <end position="69"/>
    </location>
</feature>
<reference evidence="6 7" key="1">
    <citation type="submission" date="2013-07" db="EMBL/GenBank/DDBJ databases">
        <title>Comparative Genomic and Metabolomic Analysis of Twelve Strains of Pseudoalteromonas luteoviolacea.</title>
        <authorList>
            <person name="Vynne N.G."/>
            <person name="Mansson M."/>
            <person name="Gram L."/>
        </authorList>
    </citation>
    <scope>NUCLEOTIDE SEQUENCE [LARGE SCALE GENOMIC DNA]</scope>
    <source>
        <strain evidence="6 7">DSM 6061</strain>
    </source>
</reference>
<keyword evidence="7" id="KW-1185">Reference proteome</keyword>
<dbReference type="InterPro" id="IPR050469">
    <property type="entry name" value="Diguanylate_Cyclase"/>
</dbReference>
<evidence type="ECO:0000259" key="5">
    <source>
        <dbReference type="PROSITE" id="PS50887"/>
    </source>
</evidence>
<feature type="domain" description="GGDEF" evidence="5">
    <location>
        <begin position="206"/>
        <end position="335"/>
    </location>
</feature>
<dbReference type="RefSeq" id="WP_063359649.1">
    <property type="nucleotide sequence ID" value="NZ_AQHB01000028.1"/>
</dbReference>
<dbReference type="GO" id="GO:0005886">
    <property type="term" value="C:plasma membrane"/>
    <property type="evidence" value="ECO:0007669"/>
    <property type="project" value="TreeGrafter"/>
</dbReference>
<feature type="transmembrane region" description="Helical" evidence="4">
    <location>
        <begin position="23"/>
        <end position="44"/>
    </location>
</feature>
<dbReference type="EC" id="2.7.7.65" evidence="2"/>
<proteinExistence type="predicted"/>
<dbReference type="SUPFAM" id="SSF55073">
    <property type="entry name" value="Nucleotide cyclase"/>
    <property type="match status" value="1"/>
</dbReference>
<dbReference type="GO" id="GO:1902201">
    <property type="term" value="P:negative regulation of bacterial-type flagellum-dependent cell motility"/>
    <property type="evidence" value="ECO:0007669"/>
    <property type="project" value="TreeGrafter"/>
</dbReference>
<gene>
    <name evidence="6" type="ORF">N475_02105</name>
</gene>
<evidence type="ECO:0000313" key="7">
    <source>
        <dbReference type="Proteomes" id="UP000076643"/>
    </source>
</evidence>
<dbReference type="AlphaFoldDB" id="A0A166WLK6"/>
<dbReference type="EMBL" id="AUYB01000103">
    <property type="protein sequence ID" value="KZN37624.1"/>
    <property type="molecule type" value="Genomic_DNA"/>
</dbReference>
<dbReference type="GO" id="GO:0043709">
    <property type="term" value="P:cell adhesion involved in single-species biofilm formation"/>
    <property type="evidence" value="ECO:0007669"/>
    <property type="project" value="TreeGrafter"/>
</dbReference>
<evidence type="ECO:0000313" key="6">
    <source>
        <dbReference type="EMBL" id="KZN37624.1"/>
    </source>
</evidence>
<comment type="cofactor">
    <cofactor evidence="1">
        <name>Mg(2+)</name>
        <dbReference type="ChEBI" id="CHEBI:18420"/>
    </cofactor>
</comment>
<dbReference type="InterPro" id="IPR000160">
    <property type="entry name" value="GGDEF_dom"/>
</dbReference>
<dbReference type="SMART" id="SM00267">
    <property type="entry name" value="GGDEF"/>
    <property type="match status" value="1"/>
</dbReference>
<dbReference type="NCBIfam" id="TIGR00254">
    <property type="entry name" value="GGDEF"/>
    <property type="match status" value="1"/>
</dbReference>
<evidence type="ECO:0000256" key="4">
    <source>
        <dbReference type="SAM" id="Phobius"/>
    </source>
</evidence>
<comment type="caution">
    <text evidence="6">The sequence shown here is derived from an EMBL/GenBank/DDBJ whole genome shotgun (WGS) entry which is preliminary data.</text>
</comment>
<keyword evidence="4" id="KW-1133">Transmembrane helix</keyword>
<dbReference type="Gene3D" id="3.30.70.270">
    <property type="match status" value="1"/>
</dbReference>
<keyword evidence="4" id="KW-0812">Transmembrane</keyword>
<dbReference type="GO" id="GO:0052621">
    <property type="term" value="F:diguanylate cyclase activity"/>
    <property type="evidence" value="ECO:0007669"/>
    <property type="project" value="UniProtKB-EC"/>
</dbReference>
<feature type="transmembrane region" description="Helical" evidence="4">
    <location>
        <begin position="81"/>
        <end position="105"/>
    </location>
</feature>